<evidence type="ECO:0000313" key="2">
    <source>
        <dbReference type="Proteomes" id="UP000658131"/>
    </source>
</evidence>
<organism evidence="1 2">
    <name type="scientific">Yanshouia hominis</name>
    <dbReference type="NCBI Taxonomy" id="2763673"/>
    <lineage>
        <taxon>Bacteria</taxon>
        <taxon>Bacillati</taxon>
        <taxon>Bacillota</taxon>
        <taxon>Clostridia</taxon>
        <taxon>Eubacteriales</taxon>
        <taxon>Oscillospiraceae</taxon>
        <taxon>Yanshouia</taxon>
    </lineage>
</organism>
<dbReference type="Proteomes" id="UP000658131">
    <property type="component" value="Unassembled WGS sequence"/>
</dbReference>
<accession>A0ABR7NFX5</accession>
<gene>
    <name evidence="1" type="ORF">H8717_02645</name>
</gene>
<comment type="caution">
    <text evidence="1">The sequence shown here is derived from an EMBL/GenBank/DDBJ whole genome shotgun (WGS) entry which is preliminary data.</text>
</comment>
<keyword evidence="2" id="KW-1185">Reference proteome</keyword>
<dbReference type="EMBL" id="JACRTB010000003">
    <property type="protein sequence ID" value="MBC8575312.1"/>
    <property type="molecule type" value="Genomic_DNA"/>
</dbReference>
<proteinExistence type="predicted"/>
<evidence type="ECO:0000313" key="1">
    <source>
        <dbReference type="EMBL" id="MBC8575312.1"/>
    </source>
</evidence>
<name>A0ABR7NFX5_9FIRM</name>
<reference evidence="1 2" key="1">
    <citation type="submission" date="2020-08" db="EMBL/GenBank/DDBJ databases">
        <title>Genome public.</title>
        <authorList>
            <person name="Liu C."/>
            <person name="Sun Q."/>
        </authorList>
    </citation>
    <scope>NUCLEOTIDE SEQUENCE [LARGE SCALE GENOMIC DNA]</scope>
    <source>
        <strain evidence="1 2">BX1</strain>
    </source>
</reference>
<dbReference type="RefSeq" id="WP_262398956.1">
    <property type="nucleotide sequence ID" value="NZ_JACRTB010000003.1"/>
</dbReference>
<sequence>MDEKCKEDEARELTPDEIDEIIFQEQIASGEYGEEIPEYYFSNPDPYAKIEPRPDDAPKRNFSFDEKGNIVVKNLSAFWLPEVKIIDEIGGTEYTVTGSYKGTETLDKKLKRIMEQNAADDESDITEDVE</sequence>
<protein>
    <submittedName>
        <fullName evidence="1">Uncharacterized protein</fullName>
    </submittedName>
</protein>